<dbReference type="InterPro" id="IPR001678">
    <property type="entry name" value="MeTrfase_RsmB-F_NOP2_dom"/>
</dbReference>
<protein>
    <submittedName>
        <fullName evidence="8">Methyltransferase domain-containing protein</fullName>
    </submittedName>
</protein>
<comment type="caution">
    <text evidence="8">The sequence shown here is derived from an EMBL/GenBank/DDBJ whole genome shotgun (WGS) entry which is preliminary data.</text>
</comment>
<dbReference type="Proteomes" id="UP001517376">
    <property type="component" value="Unassembled WGS sequence"/>
</dbReference>
<evidence type="ECO:0000256" key="1">
    <source>
        <dbReference type="ARBA" id="ARBA00007494"/>
    </source>
</evidence>
<gene>
    <name evidence="8" type="ORF">GU920_06285</name>
</gene>
<feature type="active site" description="Nucleophile" evidence="6">
    <location>
        <position position="351"/>
    </location>
</feature>
<dbReference type="InterPro" id="IPR023267">
    <property type="entry name" value="RCMT"/>
</dbReference>
<evidence type="ECO:0000256" key="3">
    <source>
        <dbReference type="ARBA" id="ARBA00022679"/>
    </source>
</evidence>
<sequence length="416" mass="43598">MASEGLAARMAAVGLLGAVLGEGRLMAQVLADPQGPLAGLPPGDRARAQRLALAVLRHVEPADQVLAPHLRKSPPRLVRDAMRLAVVEIALGGAAHGAVNAAVEIVRRGKRTAPFAGLVNAVLRKVPADPFAGLPPQRMPRWLRQPLVHAYGRDGVTAMEAVQAMTPPLDLTLRAGAEAPEGAVLPTGTLRLEEKGQVSALPGYAAGGWWVQDAAAALAVGLLAPQAGERVLDLCAAPGGKTLQLAAAGAAVTAVDLSEPRMARLRENLSRCGLAADLITADALEWQPDQAFDAVLLDAPCSATGTIRRHPDLPFVKDGSELPALVELQARLLDRALGMVRPGGRVVFCTCSLLPDEGEGQLAAALARHPGLRVERVALPGVDEAWWTAEGGLRLRPDLWADRGGMDGFFMVRLGL</sequence>
<dbReference type="Pfam" id="PF01029">
    <property type="entry name" value="NusB"/>
    <property type="match status" value="1"/>
</dbReference>
<dbReference type="CDD" id="cd02440">
    <property type="entry name" value="AdoMet_MTases"/>
    <property type="match status" value="1"/>
</dbReference>
<evidence type="ECO:0000259" key="7">
    <source>
        <dbReference type="PROSITE" id="PS51686"/>
    </source>
</evidence>
<keyword evidence="3 6" id="KW-0808">Transferase</keyword>
<keyword evidence="4 6" id="KW-0949">S-adenosyl-L-methionine</keyword>
<dbReference type="PROSITE" id="PS51686">
    <property type="entry name" value="SAM_MT_RSMB_NOP"/>
    <property type="match status" value="1"/>
</dbReference>
<evidence type="ECO:0000313" key="8">
    <source>
        <dbReference type="EMBL" id="NBE07136.1"/>
    </source>
</evidence>
<dbReference type="PANTHER" id="PTHR22807">
    <property type="entry name" value="NOP2 YEAST -RELATED NOL1/NOP2/FMU SUN DOMAIN-CONTAINING"/>
    <property type="match status" value="1"/>
</dbReference>
<comment type="similarity">
    <text evidence="1 6">Belongs to the class I-like SAM-binding methyltransferase superfamily. RsmB/NOP family.</text>
</comment>
<dbReference type="SUPFAM" id="SSF48013">
    <property type="entry name" value="NusB-like"/>
    <property type="match status" value="1"/>
</dbReference>
<evidence type="ECO:0000256" key="4">
    <source>
        <dbReference type="ARBA" id="ARBA00022691"/>
    </source>
</evidence>
<dbReference type="InterPro" id="IPR018314">
    <property type="entry name" value="RsmB/NOL1/NOP2-like_CS"/>
</dbReference>
<dbReference type="SUPFAM" id="SSF53335">
    <property type="entry name" value="S-adenosyl-L-methionine-dependent methyltransferases"/>
    <property type="match status" value="1"/>
</dbReference>
<evidence type="ECO:0000256" key="6">
    <source>
        <dbReference type="PROSITE-ProRule" id="PRU01023"/>
    </source>
</evidence>
<dbReference type="GO" id="GO:0032259">
    <property type="term" value="P:methylation"/>
    <property type="evidence" value="ECO:0007669"/>
    <property type="project" value="UniProtKB-KW"/>
</dbReference>
<dbReference type="EMBL" id="JAAATW010000001">
    <property type="protein sequence ID" value="NBE07136.1"/>
    <property type="molecule type" value="Genomic_DNA"/>
</dbReference>
<evidence type="ECO:0000313" key="9">
    <source>
        <dbReference type="Proteomes" id="UP001517376"/>
    </source>
</evidence>
<dbReference type="InterPro" id="IPR049560">
    <property type="entry name" value="MeTrfase_RsmB-F_NOP2_cat"/>
</dbReference>
<dbReference type="Gene3D" id="3.40.50.150">
    <property type="entry name" value="Vaccinia Virus protein VP39"/>
    <property type="match status" value="1"/>
</dbReference>
<dbReference type="GO" id="GO:0008168">
    <property type="term" value="F:methyltransferase activity"/>
    <property type="evidence" value="ECO:0007669"/>
    <property type="project" value="UniProtKB-KW"/>
</dbReference>
<feature type="binding site" evidence="6">
    <location>
        <position position="256"/>
    </location>
    <ligand>
        <name>S-adenosyl-L-methionine</name>
        <dbReference type="ChEBI" id="CHEBI:59789"/>
    </ligand>
</feature>
<dbReference type="PROSITE" id="PS01153">
    <property type="entry name" value="NOL1_NOP2_SUN"/>
    <property type="match status" value="1"/>
</dbReference>
<dbReference type="Pfam" id="PF01189">
    <property type="entry name" value="Methyltr_RsmB-F"/>
    <property type="match status" value="1"/>
</dbReference>
<feature type="binding site" evidence="6">
    <location>
        <position position="298"/>
    </location>
    <ligand>
        <name>S-adenosyl-L-methionine</name>
        <dbReference type="ChEBI" id="CHEBI:59789"/>
    </ligand>
</feature>
<dbReference type="InterPro" id="IPR029063">
    <property type="entry name" value="SAM-dependent_MTases_sf"/>
</dbReference>
<feature type="binding site" evidence="6">
    <location>
        <position position="282"/>
    </location>
    <ligand>
        <name>S-adenosyl-L-methionine</name>
        <dbReference type="ChEBI" id="CHEBI:59789"/>
    </ligand>
</feature>
<keyword evidence="9" id="KW-1185">Reference proteome</keyword>
<feature type="domain" description="SAM-dependent MTase RsmB/NOP-type" evidence="7">
    <location>
        <begin position="131"/>
        <end position="416"/>
    </location>
</feature>
<dbReference type="PRINTS" id="PR02008">
    <property type="entry name" value="RCMTFAMILY"/>
</dbReference>
<keyword evidence="2 6" id="KW-0489">Methyltransferase</keyword>
<evidence type="ECO:0000256" key="5">
    <source>
        <dbReference type="ARBA" id="ARBA00022884"/>
    </source>
</evidence>
<proteinExistence type="inferred from homology"/>
<reference evidence="9" key="1">
    <citation type="submission" date="2020-01" db="EMBL/GenBank/DDBJ databases">
        <title>Sphingomonas sp. strain CSW-10.</title>
        <authorList>
            <person name="Chen W.-M."/>
        </authorList>
    </citation>
    <scope>NUCLEOTIDE SEQUENCE [LARGE SCALE GENOMIC DNA]</scope>
    <source>
        <strain evidence="9">CCP-1</strain>
    </source>
</reference>
<feature type="binding site" evidence="6">
    <location>
        <begin position="235"/>
        <end position="241"/>
    </location>
    <ligand>
        <name>S-adenosyl-L-methionine</name>
        <dbReference type="ChEBI" id="CHEBI:59789"/>
    </ligand>
</feature>
<dbReference type="InterPro" id="IPR035926">
    <property type="entry name" value="NusB-like_sf"/>
</dbReference>
<accession>A0ABW9Y4X5</accession>
<evidence type="ECO:0000256" key="2">
    <source>
        <dbReference type="ARBA" id="ARBA00022603"/>
    </source>
</evidence>
<dbReference type="Gene3D" id="1.10.940.10">
    <property type="entry name" value="NusB-like"/>
    <property type="match status" value="1"/>
</dbReference>
<dbReference type="PANTHER" id="PTHR22807:SF61">
    <property type="entry name" value="NOL1_NOP2_SUN FAMILY PROTEIN _ ANTITERMINATION NUSB DOMAIN-CONTAINING PROTEIN"/>
    <property type="match status" value="1"/>
</dbReference>
<keyword evidence="5 6" id="KW-0694">RNA-binding</keyword>
<name>A0ABW9Y4X5_9RHOB</name>
<dbReference type="InterPro" id="IPR006027">
    <property type="entry name" value="NusB_RsmB_TIM44"/>
</dbReference>
<organism evidence="8 9">
    <name type="scientific">Paragemmobacter ruber</name>
    <dbReference type="NCBI Taxonomy" id="1985673"/>
    <lineage>
        <taxon>Bacteria</taxon>
        <taxon>Pseudomonadati</taxon>
        <taxon>Pseudomonadota</taxon>
        <taxon>Alphaproteobacteria</taxon>
        <taxon>Rhodobacterales</taxon>
        <taxon>Paracoccaceae</taxon>
        <taxon>Paragemmobacter</taxon>
    </lineage>
</organism>
<dbReference type="RefSeq" id="WP_161766073.1">
    <property type="nucleotide sequence ID" value="NZ_JAAATW010000001.1"/>
</dbReference>